<dbReference type="EMBL" id="BPLR01010381">
    <property type="protein sequence ID" value="GIY38952.1"/>
    <property type="molecule type" value="Genomic_DNA"/>
</dbReference>
<reference evidence="1 2" key="1">
    <citation type="submission" date="2021-06" db="EMBL/GenBank/DDBJ databases">
        <title>Caerostris extrusa draft genome.</title>
        <authorList>
            <person name="Kono N."/>
            <person name="Arakawa K."/>
        </authorList>
    </citation>
    <scope>NUCLEOTIDE SEQUENCE [LARGE SCALE GENOMIC DNA]</scope>
</reference>
<organism evidence="1 2">
    <name type="scientific">Caerostris extrusa</name>
    <name type="common">Bark spider</name>
    <name type="synonym">Caerostris bankana</name>
    <dbReference type="NCBI Taxonomy" id="172846"/>
    <lineage>
        <taxon>Eukaryota</taxon>
        <taxon>Metazoa</taxon>
        <taxon>Ecdysozoa</taxon>
        <taxon>Arthropoda</taxon>
        <taxon>Chelicerata</taxon>
        <taxon>Arachnida</taxon>
        <taxon>Araneae</taxon>
        <taxon>Araneomorphae</taxon>
        <taxon>Entelegynae</taxon>
        <taxon>Araneoidea</taxon>
        <taxon>Araneidae</taxon>
        <taxon>Caerostris</taxon>
    </lineage>
</organism>
<gene>
    <name evidence="1" type="ORF">CEXT_27491</name>
</gene>
<protein>
    <submittedName>
        <fullName evidence="1">Uncharacterized protein</fullName>
    </submittedName>
</protein>
<comment type="caution">
    <text evidence="1">The sequence shown here is derived from an EMBL/GenBank/DDBJ whole genome shotgun (WGS) entry which is preliminary data.</text>
</comment>
<dbReference type="Proteomes" id="UP001054945">
    <property type="component" value="Unassembled WGS sequence"/>
</dbReference>
<proteinExistence type="predicted"/>
<evidence type="ECO:0000313" key="1">
    <source>
        <dbReference type="EMBL" id="GIY38952.1"/>
    </source>
</evidence>
<feature type="non-terminal residue" evidence="1">
    <location>
        <position position="17"/>
    </location>
</feature>
<name>A0AAV4T2P0_CAEEX</name>
<dbReference type="AlphaFoldDB" id="A0AAV4T2P0"/>
<keyword evidence="2" id="KW-1185">Reference proteome</keyword>
<evidence type="ECO:0000313" key="2">
    <source>
        <dbReference type="Proteomes" id="UP001054945"/>
    </source>
</evidence>
<accession>A0AAV4T2P0</accession>
<sequence>MLSNLRLLREEDFEDDQ</sequence>